<keyword evidence="1" id="KW-0812">Transmembrane</keyword>
<gene>
    <name evidence="2" type="ORF">JI746_22085</name>
</gene>
<evidence type="ECO:0000313" key="2">
    <source>
        <dbReference type="EMBL" id="MBL0427812.1"/>
    </source>
</evidence>
<organism evidence="2 3">
    <name type="scientific">Ramlibacter alkalitolerans</name>
    <dbReference type="NCBI Taxonomy" id="2039631"/>
    <lineage>
        <taxon>Bacteria</taxon>
        <taxon>Pseudomonadati</taxon>
        <taxon>Pseudomonadota</taxon>
        <taxon>Betaproteobacteria</taxon>
        <taxon>Burkholderiales</taxon>
        <taxon>Comamonadaceae</taxon>
        <taxon>Ramlibacter</taxon>
    </lineage>
</organism>
<comment type="caution">
    <text evidence="2">The sequence shown here is derived from an EMBL/GenBank/DDBJ whole genome shotgun (WGS) entry which is preliminary data.</text>
</comment>
<evidence type="ECO:0000256" key="1">
    <source>
        <dbReference type="SAM" id="Phobius"/>
    </source>
</evidence>
<proteinExistence type="predicted"/>
<evidence type="ECO:0000313" key="3">
    <source>
        <dbReference type="Proteomes" id="UP000622707"/>
    </source>
</evidence>
<feature type="transmembrane region" description="Helical" evidence="1">
    <location>
        <begin position="26"/>
        <end position="45"/>
    </location>
</feature>
<keyword evidence="1" id="KW-1133">Transmembrane helix</keyword>
<name>A0ABS1JUC0_9BURK</name>
<dbReference type="EMBL" id="JAEQND010000013">
    <property type="protein sequence ID" value="MBL0427812.1"/>
    <property type="molecule type" value="Genomic_DNA"/>
</dbReference>
<keyword evidence="3" id="KW-1185">Reference proteome</keyword>
<dbReference type="Proteomes" id="UP000622707">
    <property type="component" value="Unassembled WGS sequence"/>
</dbReference>
<keyword evidence="1" id="KW-0472">Membrane</keyword>
<protein>
    <submittedName>
        <fullName evidence="2">Uncharacterized protein</fullName>
    </submittedName>
</protein>
<accession>A0ABS1JUC0</accession>
<dbReference type="RefSeq" id="WP_201692443.1">
    <property type="nucleotide sequence ID" value="NZ_JAEQND010000013.1"/>
</dbReference>
<sequence length="60" mass="6299">MRKYLNPVALAVDIALFVVRVTVLPIIEYGLFLCGLAVGVVAGLAKRCFTAAFGAKTDAA</sequence>
<reference evidence="2 3" key="1">
    <citation type="journal article" date="2017" name="Int. J. Syst. Evol. Microbiol.">
        <title>Ramlibacter alkalitolerans sp. nov., alkali-tolerant bacterium isolated from soil of ginseng.</title>
        <authorList>
            <person name="Lee D.H."/>
            <person name="Cha C.J."/>
        </authorList>
    </citation>
    <scope>NUCLEOTIDE SEQUENCE [LARGE SCALE GENOMIC DNA]</scope>
    <source>
        <strain evidence="2 3">KACC 19305</strain>
    </source>
</reference>